<reference evidence="2" key="1">
    <citation type="submission" date="2019-08" db="EMBL/GenBank/DDBJ databases">
        <authorList>
            <person name="Kucharzyk K."/>
            <person name="Murdoch R.W."/>
            <person name="Higgins S."/>
            <person name="Loffler F."/>
        </authorList>
    </citation>
    <scope>NUCLEOTIDE SEQUENCE</scope>
</reference>
<proteinExistence type="predicted"/>
<evidence type="ECO:0000313" key="2">
    <source>
        <dbReference type="EMBL" id="MPN57549.1"/>
    </source>
</evidence>
<gene>
    <name evidence="2" type="ORF">SDC9_205243</name>
</gene>
<comment type="caution">
    <text evidence="2">The sequence shown here is derived from an EMBL/GenBank/DDBJ whole genome shotgun (WGS) entry which is preliminary data.</text>
</comment>
<evidence type="ECO:0000256" key="1">
    <source>
        <dbReference type="SAM" id="Phobius"/>
    </source>
</evidence>
<accession>A0A645J4D1</accession>
<keyword evidence="1" id="KW-0812">Transmembrane</keyword>
<name>A0A645J4D1_9ZZZZ</name>
<dbReference type="EMBL" id="VSSQ01129180">
    <property type="protein sequence ID" value="MPN57549.1"/>
    <property type="molecule type" value="Genomic_DNA"/>
</dbReference>
<protein>
    <submittedName>
        <fullName evidence="2">Uncharacterized protein</fullName>
    </submittedName>
</protein>
<keyword evidence="1" id="KW-0472">Membrane</keyword>
<organism evidence="2">
    <name type="scientific">bioreactor metagenome</name>
    <dbReference type="NCBI Taxonomy" id="1076179"/>
    <lineage>
        <taxon>unclassified sequences</taxon>
        <taxon>metagenomes</taxon>
        <taxon>ecological metagenomes</taxon>
    </lineage>
</organism>
<sequence>MVGNMPDKRMAIDGEHGLVPAQPRAFPSGQDDTGDLHYIKPFCSVFLFLFRGYVIIDIRHRQKE</sequence>
<keyword evidence="1" id="KW-1133">Transmembrane helix</keyword>
<feature type="transmembrane region" description="Helical" evidence="1">
    <location>
        <begin position="38"/>
        <end position="56"/>
    </location>
</feature>
<dbReference type="AlphaFoldDB" id="A0A645J4D1"/>